<dbReference type="GO" id="GO:0050567">
    <property type="term" value="F:glutaminyl-tRNA synthase (glutamine-hydrolyzing) activity"/>
    <property type="evidence" value="ECO:0007669"/>
    <property type="project" value="TreeGrafter"/>
</dbReference>
<feature type="non-terminal residue" evidence="2">
    <location>
        <position position="470"/>
    </location>
</feature>
<protein>
    <recommendedName>
        <fullName evidence="1">Amidase domain-containing protein</fullName>
    </recommendedName>
</protein>
<dbReference type="Gene3D" id="3.90.1300.10">
    <property type="entry name" value="Amidase signature (AS) domain"/>
    <property type="match status" value="1"/>
</dbReference>
<proteinExistence type="predicted"/>
<dbReference type="InterPro" id="IPR036928">
    <property type="entry name" value="AS_sf"/>
</dbReference>
<dbReference type="AlphaFoldDB" id="A0A382DLN8"/>
<name>A0A382DLN8_9ZZZZ</name>
<evidence type="ECO:0000259" key="1">
    <source>
        <dbReference type="Pfam" id="PF01425"/>
    </source>
</evidence>
<dbReference type="PANTHER" id="PTHR11895:SF73">
    <property type="entry name" value="AMIDASE FAMILY PROTEIN"/>
    <property type="match status" value="1"/>
</dbReference>
<accession>A0A382DLN8</accession>
<reference evidence="2" key="1">
    <citation type="submission" date="2018-05" db="EMBL/GenBank/DDBJ databases">
        <authorList>
            <person name="Lanie J.A."/>
            <person name="Ng W.-L."/>
            <person name="Kazmierczak K.M."/>
            <person name="Andrzejewski T.M."/>
            <person name="Davidsen T.M."/>
            <person name="Wayne K.J."/>
            <person name="Tettelin H."/>
            <person name="Glass J.I."/>
            <person name="Rusch D."/>
            <person name="Podicherti R."/>
            <person name="Tsui H.-C.T."/>
            <person name="Winkler M.E."/>
        </authorList>
    </citation>
    <scope>NUCLEOTIDE SEQUENCE</scope>
</reference>
<dbReference type="Pfam" id="PF01425">
    <property type="entry name" value="Amidase"/>
    <property type="match status" value="1"/>
</dbReference>
<dbReference type="InterPro" id="IPR023631">
    <property type="entry name" value="Amidase_dom"/>
</dbReference>
<gene>
    <name evidence="2" type="ORF">METZ01_LOCUS191788</name>
</gene>
<evidence type="ECO:0000313" key="2">
    <source>
        <dbReference type="EMBL" id="SVB38934.1"/>
    </source>
</evidence>
<dbReference type="EMBL" id="UINC01039852">
    <property type="protein sequence ID" value="SVB38934.1"/>
    <property type="molecule type" value="Genomic_DNA"/>
</dbReference>
<organism evidence="2">
    <name type="scientific">marine metagenome</name>
    <dbReference type="NCBI Taxonomy" id="408172"/>
    <lineage>
        <taxon>unclassified sequences</taxon>
        <taxon>metagenomes</taxon>
        <taxon>ecological metagenomes</taxon>
    </lineage>
</organism>
<sequence length="470" mass="51358">MMEDLSGNLENYEGIRNLKIPNSVQPSIQFNPTPIGVQFDRIRRTIRWSPIEEVSRPDNLEELAFASVAELAELIRTRQVTSTELTKMYLERLKEHGPTLECVVTLTENLALKQAARVDREIASGKYRGPLHGIPYGAKDLLAVKGYKTTWGAMPYKDQMIDENATVVKKLEEAGAVLVAKLTLGALAWGDVWFGGMTKNPWNLEEGSSGSSAGSGSTTAAGLVAFAIGTETLGSIVSPSTRCGVTGLRPTFGRVSRAGAMALSWSMDKIGPMCRTVEDCAIVFNAIYGPDGLDQSLIDLPFNYNADVDLAGLRIGYLKSAFEEDYTGKGNDEASLNVLRELGVDLIPFELPEFPVENISFILWAEAGAAFDELTRSGQDELMVRQIQRAWPNVFRASRFIPAVEYIQANRARHILIQKMAEQMKAVDLFVTPSFGGNNLLVTNLTGHPCVVVPNGFKENGSPTSISFIG</sequence>
<dbReference type="PANTHER" id="PTHR11895">
    <property type="entry name" value="TRANSAMIDASE"/>
    <property type="match status" value="1"/>
</dbReference>
<feature type="domain" description="Amidase" evidence="1">
    <location>
        <begin position="84"/>
        <end position="436"/>
    </location>
</feature>
<dbReference type="SUPFAM" id="SSF75304">
    <property type="entry name" value="Amidase signature (AS) enzymes"/>
    <property type="match status" value="1"/>
</dbReference>
<dbReference type="InterPro" id="IPR000120">
    <property type="entry name" value="Amidase"/>
</dbReference>